<dbReference type="GeneID" id="90449963"/>
<dbReference type="Proteomes" id="UP001492541">
    <property type="component" value="Chromosome"/>
</dbReference>
<protein>
    <submittedName>
        <fullName evidence="1">Uncharacterized protein</fullName>
    </submittedName>
</protein>
<organism evidence="1 2">
    <name type="scientific">Geoglobus acetivorans</name>
    <dbReference type="NCBI Taxonomy" id="565033"/>
    <lineage>
        <taxon>Archaea</taxon>
        <taxon>Methanobacteriati</taxon>
        <taxon>Methanobacteriota</taxon>
        <taxon>Archaeoglobi</taxon>
        <taxon>Archaeoglobales</taxon>
        <taxon>Archaeoglobaceae</taxon>
        <taxon>Geoglobus</taxon>
    </lineage>
</organism>
<gene>
    <name evidence="1" type="ORF">LPQ35_09675</name>
</gene>
<accession>A0ABZ3H256</accession>
<sequence length="83" mass="9905">MKEEQTVIIEGEEFVRVSIPLPKRFVEFLREYGKWVGYDEEKLDGFIGEVITESVESYIYGRLDDMIHMAPLRAQKFKRKYNL</sequence>
<reference evidence="1 2" key="1">
    <citation type="submission" date="2021-11" db="EMBL/GenBank/DDBJ databases">
        <title>Whole genome of Geoglobus acetivorans.</title>
        <authorList>
            <person name="Liu D."/>
        </authorList>
    </citation>
    <scope>NUCLEOTIDE SEQUENCE [LARGE SCALE GENOMIC DNA]</scope>
    <source>
        <strain evidence="1 2">SBH6</strain>
    </source>
</reference>
<dbReference type="EMBL" id="CP087714">
    <property type="protein sequence ID" value="XAT63512.1"/>
    <property type="molecule type" value="Genomic_DNA"/>
</dbReference>
<keyword evidence="2" id="KW-1185">Reference proteome</keyword>
<dbReference type="RefSeq" id="WP_193807382.1">
    <property type="nucleotide sequence ID" value="NZ_CP087714.1"/>
</dbReference>
<evidence type="ECO:0000313" key="2">
    <source>
        <dbReference type="Proteomes" id="UP001492541"/>
    </source>
</evidence>
<evidence type="ECO:0000313" key="1">
    <source>
        <dbReference type="EMBL" id="XAT63512.1"/>
    </source>
</evidence>
<name>A0ABZ3H256_GEOAI</name>
<proteinExistence type="predicted"/>